<reference evidence="2 3" key="1">
    <citation type="journal article" date="2008" name="J. Bacteriol.">
        <title>Insights into plant cell wall degradation from the genome sequence of the soil bacterium Cellvibrio japonicus.</title>
        <authorList>
            <person name="Deboy R.T."/>
            <person name="Mongodin E.F."/>
            <person name="Fouts D.E."/>
            <person name="Tailford L.E."/>
            <person name="Khouri H."/>
            <person name="Emerson J.B."/>
            <person name="Mohamoud Y."/>
            <person name="Watkins K."/>
            <person name="Henrissat B."/>
            <person name="Gilbert H.J."/>
            <person name="Nelson K.E."/>
        </authorList>
    </citation>
    <scope>NUCLEOTIDE SEQUENCE [LARGE SCALE GENOMIC DNA]</scope>
    <source>
        <strain evidence="2 3">Ueda107</strain>
    </source>
</reference>
<dbReference type="KEGG" id="cja:CJA_3674"/>
<dbReference type="STRING" id="498211.CJA_3674"/>
<evidence type="ECO:0000313" key="2">
    <source>
        <dbReference type="EMBL" id="ACE86102.1"/>
    </source>
</evidence>
<keyword evidence="3" id="KW-1185">Reference proteome</keyword>
<dbReference type="HOGENOM" id="CLU_075813_2_0_6"/>
<dbReference type="EMBL" id="CP000934">
    <property type="protein sequence ID" value="ACE86102.1"/>
    <property type="molecule type" value="Genomic_DNA"/>
</dbReference>
<dbReference type="RefSeq" id="WP_012489248.1">
    <property type="nucleotide sequence ID" value="NC_010995.1"/>
</dbReference>
<proteinExistence type="predicted"/>
<dbReference type="InterPro" id="IPR045361">
    <property type="entry name" value="CIS_tube_prot_N"/>
</dbReference>
<dbReference type="AlphaFoldDB" id="B3PHT2"/>
<evidence type="ECO:0000259" key="1">
    <source>
        <dbReference type="Pfam" id="PF19266"/>
    </source>
</evidence>
<dbReference type="OrthoDB" id="9815939at2"/>
<evidence type="ECO:0000313" key="3">
    <source>
        <dbReference type="Proteomes" id="UP000001036"/>
    </source>
</evidence>
<dbReference type="eggNOG" id="COG1652">
    <property type="taxonomic scope" value="Bacteria"/>
</dbReference>
<sequence>MNLATGIKTKLKISPCTVSGDQVTVSGDTPFEAMINPAGYSHSSAIVYTETKTSGASGQEKKYTRTEPEKLEFKQLVLDGTGVVDGATATVRAQIALLRKVAYTFSGDQHQAPIVQVSWGPLLFNGRLESLRVEYTLFKPSGEPLRAKLDLKFTSFKTNQEIFRAADLQSPDLTHLVEVRAGDTLPLLCQRIYKDSSYYLAVARFNGLRQFRALQPGQVLRFPPLV</sequence>
<organism evidence="2 3">
    <name type="scientific">Cellvibrio japonicus (strain Ueda107)</name>
    <name type="common">Pseudomonas fluorescens subsp. cellulosa</name>
    <dbReference type="NCBI Taxonomy" id="498211"/>
    <lineage>
        <taxon>Bacteria</taxon>
        <taxon>Pseudomonadati</taxon>
        <taxon>Pseudomonadota</taxon>
        <taxon>Gammaproteobacteria</taxon>
        <taxon>Cellvibrionales</taxon>
        <taxon>Cellvibrionaceae</taxon>
        <taxon>Cellvibrio</taxon>
    </lineage>
</organism>
<dbReference type="Pfam" id="PF19266">
    <property type="entry name" value="CIS_tube"/>
    <property type="match status" value="1"/>
</dbReference>
<feature type="domain" description="Contractile injection system tube protein N-terminal" evidence="1">
    <location>
        <begin position="9"/>
        <end position="161"/>
    </location>
</feature>
<gene>
    <name evidence="2" type="ordered locus">CJA_3674</name>
</gene>
<protein>
    <recommendedName>
        <fullName evidence="1">Contractile injection system tube protein N-terminal domain-containing protein</fullName>
    </recommendedName>
</protein>
<accession>B3PHT2</accession>
<name>B3PHT2_CELJU</name>
<dbReference type="Proteomes" id="UP000001036">
    <property type="component" value="Chromosome"/>
</dbReference>